<protein>
    <submittedName>
        <fullName evidence="1">Uncharacterized protein</fullName>
    </submittedName>
</protein>
<organism evidence="1">
    <name type="scientific">Anguilla anguilla</name>
    <name type="common">European freshwater eel</name>
    <name type="synonym">Muraena anguilla</name>
    <dbReference type="NCBI Taxonomy" id="7936"/>
    <lineage>
        <taxon>Eukaryota</taxon>
        <taxon>Metazoa</taxon>
        <taxon>Chordata</taxon>
        <taxon>Craniata</taxon>
        <taxon>Vertebrata</taxon>
        <taxon>Euteleostomi</taxon>
        <taxon>Actinopterygii</taxon>
        <taxon>Neopterygii</taxon>
        <taxon>Teleostei</taxon>
        <taxon>Anguilliformes</taxon>
        <taxon>Anguillidae</taxon>
        <taxon>Anguilla</taxon>
    </lineage>
</organism>
<reference evidence="1" key="2">
    <citation type="journal article" date="2015" name="Fish Shellfish Immunol.">
        <title>Early steps in the European eel (Anguilla anguilla)-Vibrio vulnificus interaction in the gills: Role of the RtxA13 toxin.</title>
        <authorList>
            <person name="Callol A."/>
            <person name="Pajuelo D."/>
            <person name="Ebbesson L."/>
            <person name="Teles M."/>
            <person name="MacKenzie S."/>
            <person name="Amaro C."/>
        </authorList>
    </citation>
    <scope>NUCLEOTIDE SEQUENCE</scope>
</reference>
<name>A0A0E9RVA9_ANGAN</name>
<dbReference type="AlphaFoldDB" id="A0A0E9RVA9"/>
<sequence length="52" mass="5749">MQQIEQLTKWNPTCSARRSISRTSLAANFGHTAGLPDYSVSNTTLLRAAEVR</sequence>
<reference evidence="1" key="1">
    <citation type="submission" date="2014-11" db="EMBL/GenBank/DDBJ databases">
        <authorList>
            <person name="Amaro Gonzalez C."/>
        </authorList>
    </citation>
    <scope>NUCLEOTIDE SEQUENCE</scope>
</reference>
<evidence type="ECO:0000313" key="1">
    <source>
        <dbReference type="EMBL" id="JAH32420.1"/>
    </source>
</evidence>
<proteinExistence type="predicted"/>
<accession>A0A0E9RVA9</accession>
<dbReference type="EMBL" id="GBXM01076157">
    <property type="protein sequence ID" value="JAH32420.1"/>
    <property type="molecule type" value="Transcribed_RNA"/>
</dbReference>